<dbReference type="Pfam" id="PF07686">
    <property type="entry name" value="V-set"/>
    <property type="match status" value="1"/>
</dbReference>
<dbReference type="Gene3D" id="2.60.40.10">
    <property type="entry name" value="Immunoglobulins"/>
    <property type="match status" value="1"/>
</dbReference>
<dbReference type="InterPro" id="IPR036179">
    <property type="entry name" value="Ig-like_dom_sf"/>
</dbReference>
<keyword evidence="6" id="KW-0812">Transmembrane</keyword>
<comment type="subcellular location">
    <subcellularLocation>
        <location evidence="1">Membrane</location>
    </subcellularLocation>
</comment>
<dbReference type="Proteomes" id="UP001046870">
    <property type="component" value="Chromosome 24"/>
</dbReference>
<dbReference type="SUPFAM" id="SSF48726">
    <property type="entry name" value="Immunoglobulin"/>
    <property type="match status" value="1"/>
</dbReference>
<evidence type="ECO:0000256" key="5">
    <source>
        <dbReference type="SAM" id="MobiDB-lite"/>
    </source>
</evidence>
<dbReference type="AlphaFoldDB" id="A0A9D3P9G1"/>
<dbReference type="InterPro" id="IPR013106">
    <property type="entry name" value="Ig_V-set"/>
</dbReference>
<dbReference type="OrthoDB" id="6353782at2759"/>
<name>A0A9D3P9G1_MEGAT</name>
<keyword evidence="10" id="KW-1185">Reference proteome</keyword>
<feature type="compositionally biased region" description="Polar residues" evidence="5">
    <location>
        <begin position="261"/>
        <end position="274"/>
    </location>
</feature>
<evidence type="ECO:0000313" key="9">
    <source>
        <dbReference type="EMBL" id="KAG7454974.1"/>
    </source>
</evidence>
<dbReference type="GO" id="GO:0016020">
    <property type="term" value="C:membrane"/>
    <property type="evidence" value="ECO:0007669"/>
    <property type="project" value="UniProtKB-SubCell"/>
</dbReference>
<dbReference type="InterPro" id="IPR015631">
    <property type="entry name" value="CD2/SLAM_rcpt"/>
</dbReference>
<gene>
    <name evidence="9" type="ORF">MATL_G00251620</name>
</gene>
<organism evidence="9 10">
    <name type="scientific">Megalops atlanticus</name>
    <name type="common">Tarpon</name>
    <name type="synonym">Clupea gigantea</name>
    <dbReference type="NCBI Taxonomy" id="7932"/>
    <lineage>
        <taxon>Eukaryota</taxon>
        <taxon>Metazoa</taxon>
        <taxon>Chordata</taxon>
        <taxon>Craniata</taxon>
        <taxon>Vertebrata</taxon>
        <taxon>Euteleostomi</taxon>
        <taxon>Actinopterygii</taxon>
        <taxon>Neopterygii</taxon>
        <taxon>Teleostei</taxon>
        <taxon>Elopiformes</taxon>
        <taxon>Megalopidae</taxon>
        <taxon>Megalops</taxon>
    </lineage>
</organism>
<evidence type="ECO:0000256" key="7">
    <source>
        <dbReference type="SAM" id="SignalP"/>
    </source>
</evidence>
<evidence type="ECO:0000256" key="4">
    <source>
        <dbReference type="ARBA" id="ARBA00023180"/>
    </source>
</evidence>
<feature type="signal peptide" evidence="7">
    <location>
        <begin position="1"/>
        <end position="23"/>
    </location>
</feature>
<sequence length="327" mass="36701">MKMEFSLLLYAALGLITATVSRAKDSVFVLEGSSYRLDVQGYEKPQMDTLFWWFNETEAILKYSSDNIKPTVYEVYENRVEFDQRNFSLLLKNLQERDSGIYKARITDKKGKTADVATYTLCVQAATPKPQLSMELLFSDGEHCNVSVNCSAKDNWASYTCDHTHCTEVEPTTPPSGVNIIVTATNGTIHCNSSNWVSVETQSESMKDICQKQEPPPDQVKSVTIIISCIIIIFIIIIIIIIYIKCRQREGSQISQCNTEYASVEPQQQQQRSTPAVELESMYDTVRTAEPQRPPEETTVYHTVGQAGAPPPKPETIYATVNKSGPK</sequence>
<evidence type="ECO:0000313" key="10">
    <source>
        <dbReference type="Proteomes" id="UP001046870"/>
    </source>
</evidence>
<accession>A0A9D3P9G1</accession>
<feature type="region of interest" description="Disordered" evidence="5">
    <location>
        <begin position="261"/>
        <end position="327"/>
    </location>
</feature>
<feature type="domain" description="Immunoglobulin V-set" evidence="8">
    <location>
        <begin position="26"/>
        <end position="110"/>
    </location>
</feature>
<feature type="transmembrane region" description="Helical" evidence="6">
    <location>
        <begin position="223"/>
        <end position="244"/>
    </location>
</feature>
<keyword evidence="2 7" id="KW-0732">Signal</keyword>
<protein>
    <recommendedName>
        <fullName evidence="8">Immunoglobulin V-set domain-containing protein</fullName>
    </recommendedName>
</protein>
<keyword evidence="3 6" id="KW-0472">Membrane</keyword>
<evidence type="ECO:0000256" key="1">
    <source>
        <dbReference type="ARBA" id="ARBA00004370"/>
    </source>
</evidence>
<comment type="caution">
    <text evidence="9">The sequence shown here is derived from an EMBL/GenBank/DDBJ whole genome shotgun (WGS) entry which is preliminary data.</text>
</comment>
<reference evidence="9" key="1">
    <citation type="submission" date="2021-01" db="EMBL/GenBank/DDBJ databases">
        <authorList>
            <person name="Zahm M."/>
            <person name="Roques C."/>
            <person name="Cabau C."/>
            <person name="Klopp C."/>
            <person name="Donnadieu C."/>
            <person name="Jouanno E."/>
            <person name="Lampietro C."/>
            <person name="Louis A."/>
            <person name="Herpin A."/>
            <person name="Echchiki A."/>
            <person name="Berthelot C."/>
            <person name="Parey E."/>
            <person name="Roest-Crollius H."/>
            <person name="Braasch I."/>
            <person name="Postlethwait J."/>
            <person name="Bobe J."/>
            <person name="Montfort J."/>
            <person name="Bouchez O."/>
            <person name="Begum T."/>
            <person name="Mejri S."/>
            <person name="Adams A."/>
            <person name="Chen W.-J."/>
            <person name="Guiguen Y."/>
        </authorList>
    </citation>
    <scope>NUCLEOTIDE SEQUENCE</scope>
    <source>
        <strain evidence="9">YG-15Mar2019-1</strain>
        <tissue evidence="9">Brain</tissue>
    </source>
</reference>
<evidence type="ECO:0000256" key="2">
    <source>
        <dbReference type="ARBA" id="ARBA00022729"/>
    </source>
</evidence>
<keyword evidence="6" id="KW-1133">Transmembrane helix</keyword>
<evidence type="ECO:0000259" key="8">
    <source>
        <dbReference type="Pfam" id="PF07686"/>
    </source>
</evidence>
<evidence type="ECO:0000256" key="6">
    <source>
        <dbReference type="SAM" id="Phobius"/>
    </source>
</evidence>
<dbReference type="PANTHER" id="PTHR12080:SF80">
    <property type="entry name" value="IMMUNOGLOBULIN V-SET DOMAIN-CONTAINING PROTEIN"/>
    <property type="match status" value="1"/>
</dbReference>
<proteinExistence type="predicted"/>
<feature type="chain" id="PRO_5039697653" description="Immunoglobulin V-set domain-containing protein" evidence="7">
    <location>
        <begin position="24"/>
        <end position="327"/>
    </location>
</feature>
<dbReference type="PANTHER" id="PTHR12080">
    <property type="entry name" value="SIGNALING LYMPHOCYTIC ACTIVATION MOLECULE"/>
    <property type="match status" value="1"/>
</dbReference>
<dbReference type="InterPro" id="IPR013783">
    <property type="entry name" value="Ig-like_fold"/>
</dbReference>
<evidence type="ECO:0000256" key="3">
    <source>
        <dbReference type="ARBA" id="ARBA00023136"/>
    </source>
</evidence>
<dbReference type="EMBL" id="JAFDVH010000024">
    <property type="protein sequence ID" value="KAG7454974.1"/>
    <property type="molecule type" value="Genomic_DNA"/>
</dbReference>
<keyword evidence="4" id="KW-0325">Glycoprotein</keyword>